<proteinExistence type="predicted"/>
<protein>
    <submittedName>
        <fullName evidence="1">Acetyl-CoA carboxylase biotin carboxylase subunit</fullName>
    </submittedName>
</protein>
<dbReference type="EMBL" id="PEDL01000011">
    <property type="protein sequence ID" value="PHV70412.1"/>
    <property type="molecule type" value="Genomic_DNA"/>
</dbReference>
<sequence length="456" mass="50049">MIQKVLVANRGEIAVRIIRACQEMGIETVAIYSTADKEALHVKLADEAVCIGRPLPKESYLHIENIISAAVLTGADAIHPGFGFLSENTKFAEICAGCGIKFIGPTAEMISLMGDKARAREKMIASGVPVVPGSEGKLTDSKEAVYLADQIGYPVILKASAGGGGRGMRIVWKEEDLEKAFLAASSEAANAFGDGSMYLEKYIVKPRHIEFQILGDSYGHVVHLGERDCSMQRRHQKVLEEAPSAFLSESLREEMGRVAVMAAQAVHYENAGTIEFIVDAKGHYYFIEMNTRIQVEHPVTEMITGVDLIKEQIRIASGEALSFRQEDIRFKGHALECRINAENPHKQFRPCAGTIEKLHLPGGRGVRVETALYEGYQIPPTYDSMLAKIITYGETREEAIAIMERALGEIVIDGIDTNLYFEYQLLGTEAFRTGNFDTGYIEANLAAILEEGVGSV</sequence>
<evidence type="ECO:0000313" key="1">
    <source>
        <dbReference type="EMBL" id="PHV70412.1"/>
    </source>
</evidence>
<accession>A0AC61DCW0</accession>
<dbReference type="Proteomes" id="UP000224460">
    <property type="component" value="Unassembled WGS sequence"/>
</dbReference>
<comment type="caution">
    <text evidence="1">The sequence shown here is derived from an EMBL/GenBank/DDBJ whole genome shotgun (WGS) entry which is preliminary data.</text>
</comment>
<gene>
    <name evidence="1" type="primary">accC</name>
    <name evidence="1" type="ORF">CS063_11080</name>
</gene>
<organism evidence="1 2">
    <name type="scientific">Sporanaerobium hydrogeniformans</name>
    <dbReference type="NCBI Taxonomy" id="3072179"/>
    <lineage>
        <taxon>Bacteria</taxon>
        <taxon>Bacillati</taxon>
        <taxon>Bacillota</taxon>
        <taxon>Clostridia</taxon>
        <taxon>Lachnospirales</taxon>
        <taxon>Lachnospiraceae</taxon>
        <taxon>Sporanaerobium</taxon>
    </lineage>
</organism>
<name>A0AC61DCW0_9FIRM</name>
<keyword evidence="2" id="KW-1185">Reference proteome</keyword>
<reference evidence="1" key="1">
    <citation type="submission" date="2017-10" db="EMBL/GenBank/DDBJ databases">
        <title>Genome sequence of cellulolytic Lachnospiraceae bacterium XHS1971 isolated from hotspring sediment.</title>
        <authorList>
            <person name="Vasudevan G."/>
            <person name="Joshi A.J."/>
            <person name="Hivarkar S."/>
            <person name="Lanjekar V.B."/>
            <person name="Dhakephalkar P.K."/>
            <person name="Dagar S."/>
        </authorList>
    </citation>
    <scope>NUCLEOTIDE SEQUENCE</scope>
    <source>
        <strain evidence="1">XHS1971</strain>
    </source>
</reference>
<evidence type="ECO:0000313" key="2">
    <source>
        <dbReference type="Proteomes" id="UP000224460"/>
    </source>
</evidence>